<feature type="compositionally biased region" description="Basic and acidic residues" evidence="1">
    <location>
        <begin position="359"/>
        <end position="374"/>
    </location>
</feature>
<protein>
    <submittedName>
        <fullName evidence="3">Heterokaryon incompatibility protein</fullName>
    </submittedName>
</protein>
<organism evidence="3 4">
    <name type="scientific">Lasiodiplodia theobromae</name>
    <dbReference type="NCBI Taxonomy" id="45133"/>
    <lineage>
        <taxon>Eukaryota</taxon>
        <taxon>Fungi</taxon>
        <taxon>Dikarya</taxon>
        <taxon>Ascomycota</taxon>
        <taxon>Pezizomycotina</taxon>
        <taxon>Dothideomycetes</taxon>
        <taxon>Dothideomycetes incertae sedis</taxon>
        <taxon>Botryosphaeriales</taxon>
        <taxon>Botryosphaeriaceae</taxon>
        <taxon>Lasiodiplodia</taxon>
    </lineage>
</organism>
<feature type="compositionally biased region" description="Basic residues" evidence="1">
    <location>
        <begin position="685"/>
        <end position="694"/>
    </location>
</feature>
<evidence type="ECO:0000256" key="1">
    <source>
        <dbReference type="SAM" id="MobiDB-lite"/>
    </source>
</evidence>
<sequence length="809" mass="90037">MTPSAISVVRCTQCVDLDSCDRCLSKAEDHIYGHSMIPITDPDTDAPPNHVPLFSTYYDLQLASSRLTEQNNPEEVLRAKATGDNSVKEIDITWWPKDGSRFVDEHGEILQHVAPSEQPEEDGEEDRHYFDPNAPRRQIVFCQPGSAPPELPDHQVACFVSPTSFYETMVSMFAAMRQTRTVPSHMCPRMYEYTPLTSGQNIRILTLWPGSGDTQIRCETREIALGAGEYYEALSYTWGDQSTGTLISFNGLLLPIAPNLCSALLHLRLPDRPRTLWIDAVCINQLDNEEKSMQVQMMREIYQEASKVIVWLGSAQDDSNAAMDMITGDVTAGCEEATVPGDFDFFHDDDLPQSKGKQPVRDTFRQDQHSKSFDPEQLSDDGDTIRGDTEGAESDSERAWGALLALVQRPWWTRAWVLQEYTVPKKEPIFQCGKQVVTGKELQEMCSLPPKAIESISRFLTPETVALKAAFRLNPLFMTREKFQEDGQLDLRRLLRYNLNSQATNLRDKVIALLGLTSQECRDALIPDYSKSITEIFAEAAKYIIQSTGDLNILSINTNSSRETDPPFPSWVPDWGLFATRALTLLQSFVYEASGPYSACIGPSSEPDILEAGGIPIDRVTHVTDIITPESVTSGGLDTLRRTIRALHDELLSAIATSRSTTTTTHTKRPDIDPDRLHPPDSSTPRRRNPRKRRLNPDQFWRTLVADRYMLPDQSFDSPAPAAFGQLFDLIFDEHPDTSCIPVDFLPAAPPATRLERFVAPLAAQMGQVLATRRVFVTEGGRTGVGPAEAAVGDVAAVLMGALGGENLI</sequence>
<feature type="domain" description="Heterokaryon incompatibility" evidence="2">
    <location>
        <begin position="231"/>
        <end position="420"/>
    </location>
</feature>
<comment type="caution">
    <text evidence="3">The sequence shown here is derived from an EMBL/GenBank/DDBJ whole genome shotgun (WGS) entry which is preliminary data.</text>
</comment>
<name>A0A8H7IQ57_9PEZI</name>
<feature type="compositionally biased region" description="Basic and acidic residues" evidence="1">
    <location>
        <begin position="668"/>
        <end position="679"/>
    </location>
</feature>
<feature type="region of interest" description="Disordered" evidence="1">
    <location>
        <begin position="657"/>
        <end position="696"/>
    </location>
</feature>
<feature type="region of interest" description="Disordered" evidence="1">
    <location>
        <begin position="348"/>
        <end position="396"/>
    </location>
</feature>
<proteinExistence type="predicted"/>
<accession>A0A8H7IQ57</accession>
<gene>
    <name evidence="3" type="ORF">BFW01_g10787</name>
</gene>
<dbReference type="Pfam" id="PF06985">
    <property type="entry name" value="HET"/>
    <property type="match status" value="1"/>
</dbReference>
<evidence type="ECO:0000259" key="2">
    <source>
        <dbReference type="Pfam" id="PF06985"/>
    </source>
</evidence>
<dbReference type="InterPro" id="IPR010730">
    <property type="entry name" value="HET"/>
</dbReference>
<evidence type="ECO:0000313" key="3">
    <source>
        <dbReference type="EMBL" id="KAF9629584.1"/>
    </source>
</evidence>
<dbReference type="AlphaFoldDB" id="A0A8H7IQ57"/>
<dbReference type="InterPro" id="IPR052895">
    <property type="entry name" value="HetReg/Transcr_Mod"/>
</dbReference>
<reference evidence="3" key="1">
    <citation type="submission" date="2016-08" db="EMBL/GenBank/DDBJ databases">
        <authorList>
            <person name="Yan J."/>
        </authorList>
    </citation>
    <scope>NUCLEOTIDE SEQUENCE</scope>
    <source>
        <strain evidence="3">CSS-01s</strain>
    </source>
</reference>
<dbReference type="PANTHER" id="PTHR24148:SF82">
    <property type="entry name" value="HETEROKARYON INCOMPATIBILITY DOMAIN-CONTAINING PROTEIN"/>
    <property type="match status" value="1"/>
</dbReference>
<dbReference type="EMBL" id="MDYX01000024">
    <property type="protein sequence ID" value="KAF9629584.1"/>
    <property type="molecule type" value="Genomic_DNA"/>
</dbReference>
<evidence type="ECO:0000313" key="4">
    <source>
        <dbReference type="Proteomes" id="UP000627934"/>
    </source>
</evidence>
<dbReference type="Proteomes" id="UP000627934">
    <property type="component" value="Unassembled WGS sequence"/>
</dbReference>
<reference evidence="3" key="2">
    <citation type="journal article" date="2018" name="DNA Res.">
        <title>Comparative genome and transcriptome analyses reveal adaptations to opportunistic infections in woody plant degrading pathogens of Botryosphaeriaceae.</title>
        <authorList>
            <person name="Yan J.Y."/>
            <person name="Zhao W.S."/>
            <person name="Chen Z."/>
            <person name="Xing Q.K."/>
            <person name="Zhang W."/>
            <person name="Chethana K.W.T."/>
            <person name="Xue M.F."/>
            <person name="Xu J.P."/>
            <person name="Phillips A.J.L."/>
            <person name="Wang Y."/>
            <person name="Liu J.H."/>
            <person name="Liu M."/>
            <person name="Zhou Y."/>
            <person name="Jayawardena R.S."/>
            <person name="Manawasinghe I.S."/>
            <person name="Huang J.B."/>
            <person name="Qiao G.H."/>
            <person name="Fu C.Y."/>
            <person name="Guo F.F."/>
            <person name="Dissanayake A.J."/>
            <person name="Peng Y.L."/>
            <person name="Hyde K.D."/>
            <person name="Li X.H."/>
        </authorList>
    </citation>
    <scope>NUCLEOTIDE SEQUENCE</scope>
    <source>
        <strain evidence="3">CSS-01s</strain>
    </source>
</reference>
<dbReference type="PANTHER" id="PTHR24148">
    <property type="entry name" value="ANKYRIN REPEAT DOMAIN-CONTAINING PROTEIN 39 HOMOLOG-RELATED"/>
    <property type="match status" value="1"/>
</dbReference>